<evidence type="ECO:0000256" key="2">
    <source>
        <dbReference type="ARBA" id="ARBA00022723"/>
    </source>
</evidence>
<dbReference type="SUPFAM" id="SSF48239">
    <property type="entry name" value="Terpenoid cyclases/Protein prenyltransferases"/>
    <property type="match status" value="1"/>
</dbReference>
<dbReference type="Gene3D" id="1.10.600.10">
    <property type="entry name" value="Farnesyl Diphosphate Synthase"/>
    <property type="match status" value="2"/>
</dbReference>
<dbReference type="Proteomes" id="UP001161247">
    <property type="component" value="Chromosome 7"/>
</dbReference>
<name>A0AAV1DYE8_OLDCO</name>
<dbReference type="InterPro" id="IPR008930">
    <property type="entry name" value="Terpenoid_cyclase/PrenylTrfase"/>
</dbReference>
<evidence type="ECO:0000256" key="3">
    <source>
        <dbReference type="ARBA" id="ARBA00022842"/>
    </source>
</evidence>
<dbReference type="GO" id="GO:0016114">
    <property type="term" value="P:terpenoid biosynthetic process"/>
    <property type="evidence" value="ECO:0007669"/>
    <property type="project" value="InterPro"/>
</dbReference>
<feature type="domain" description="Terpene synthase metal-binding" evidence="6">
    <location>
        <begin position="259"/>
        <end position="295"/>
    </location>
</feature>
<feature type="domain" description="Terpene synthase metal-binding" evidence="6">
    <location>
        <begin position="171"/>
        <end position="235"/>
    </location>
</feature>
<gene>
    <name evidence="7" type="ORF">OLC1_LOCUS19144</name>
</gene>
<keyword evidence="8" id="KW-1185">Reference proteome</keyword>
<keyword evidence="4" id="KW-0456">Lyase</keyword>
<dbReference type="InterPro" id="IPR005630">
    <property type="entry name" value="Terpene_synthase_metal-bd"/>
</dbReference>
<evidence type="ECO:0000313" key="7">
    <source>
        <dbReference type="EMBL" id="CAI9111850.1"/>
    </source>
</evidence>
<dbReference type="GO" id="GO:0010333">
    <property type="term" value="F:terpene synthase activity"/>
    <property type="evidence" value="ECO:0007669"/>
    <property type="project" value="InterPro"/>
</dbReference>
<dbReference type="Pfam" id="PF03936">
    <property type="entry name" value="Terpene_synth_C"/>
    <property type="match status" value="2"/>
</dbReference>
<dbReference type="SUPFAM" id="SSF48576">
    <property type="entry name" value="Terpenoid synthases"/>
    <property type="match status" value="1"/>
</dbReference>
<dbReference type="Pfam" id="PF01397">
    <property type="entry name" value="Terpene_synth"/>
    <property type="match status" value="1"/>
</dbReference>
<sequence>MNSKDSVFPLINNELETLRPSGNFSESISIPASGMSSRLLKDNGELKEILIETSDIKGVLSLFEAAHVGTHEDNILEDALPFIITHLKDSIKGGSGSISDSFANQVNHALEQSLHKGIPRIESRYYMSIYEADETHNPLLLKLAKLDFILAQMSHKQELNEIFRKCSENVAKLAHTRNRLVENYFMAMSILFEPQYSLGRIIFAKTVVALILVDDTFVAYGTSEELRAFTDAVERELPSFPQAAFIYSHQHPYYSWKMAPPEVFDWLSKNPKILVACARIGRLINDVASYEDYNAGEEEAKNKLEEICEDAWKDINEGLLRPTDVPREIVMRILSLARVVGVYYKHRNDGFTNPATVVETHIAALLLDPFSEPEI</sequence>
<evidence type="ECO:0000256" key="4">
    <source>
        <dbReference type="ARBA" id="ARBA00023239"/>
    </source>
</evidence>
<keyword evidence="3" id="KW-0460">Magnesium</keyword>
<dbReference type="EMBL" id="OX459124">
    <property type="protein sequence ID" value="CAI9111850.1"/>
    <property type="molecule type" value="Genomic_DNA"/>
</dbReference>
<evidence type="ECO:0000259" key="5">
    <source>
        <dbReference type="Pfam" id="PF01397"/>
    </source>
</evidence>
<dbReference type="Gene3D" id="1.50.10.130">
    <property type="entry name" value="Terpene synthase, N-terminal domain"/>
    <property type="match status" value="1"/>
</dbReference>
<dbReference type="InterPro" id="IPR008949">
    <property type="entry name" value="Isoprenoid_synthase_dom_sf"/>
</dbReference>
<feature type="domain" description="Terpene synthase N-terminal" evidence="5">
    <location>
        <begin position="41"/>
        <end position="110"/>
    </location>
</feature>
<dbReference type="AlphaFoldDB" id="A0AAV1DYE8"/>
<keyword evidence="2" id="KW-0479">Metal-binding</keyword>
<evidence type="ECO:0000313" key="8">
    <source>
        <dbReference type="Proteomes" id="UP001161247"/>
    </source>
</evidence>
<reference evidence="7" key="1">
    <citation type="submission" date="2023-03" db="EMBL/GenBank/DDBJ databases">
        <authorList>
            <person name="Julca I."/>
        </authorList>
    </citation>
    <scope>NUCLEOTIDE SEQUENCE</scope>
</reference>
<evidence type="ECO:0000259" key="6">
    <source>
        <dbReference type="Pfam" id="PF03936"/>
    </source>
</evidence>
<protein>
    <submittedName>
        <fullName evidence="7">OLC1v1012174C1</fullName>
    </submittedName>
</protein>
<dbReference type="PANTHER" id="PTHR31225">
    <property type="entry name" value="OS04G0344100 PROTEIN-RELATED"/>
    <property type="match status" value="1"/>
</dbReference>
<dbReference type="InterPro" id="IPR036965">
    <property type="entry name" value="Terpene_synth_N_sf"/>
</dbReference>
<dbReference type="GO" id="GO:0000287">
    <property type="term" value="F:magnesium ion binding"/>
    <property type="evidence" value="ECO:0007669"/>
    <property type="project" value="InterPro"/>
</dbReference>
<evidence type="ECO:0000256" key="1">
    <source>
        <dbReference type="ARBA" id="ARBA00004721"/>
    </source>
</evidence>
<dbReference type="PANTHER" id="PTHR31225:SF93">
    <property type="entry name" value="ALPHA-HUMULENE_(-)-(E)-BETA-CARYOPHYLLENE SYNTHASE"/>
    <property type="match status" value="1"/>
</dbReference>
<dbReference type="InterPro" id="IPR050148">
    <property type="entry name" value="Terpene_synthase-like"/>
</dbReference>
<proteinExistence type="predicted"/>
<comment type="pathway">
    <text evidence="1">Secondary metabolite biosynthesis; terpenoid biosynthesis.</text>
</comment>
<dbReference type="InterPro" id="IPR001906">
    <property type="entry name" value="Terpene_synth_N"/>
</dbReference>
<accession>A0AAV1DYE8</accession>
<organism evidence="7 8">
    <name type="scientific">Oldenlandia corymbosa var. corymbosa</name>
    <dbReference type="NCBI Taxonomy" id="529605"/>
    <lineage>
        <taxon>Eukaryota</taxon>
        <taxon>Viridiplantae</taxon>
        <taxon>Streptophyta</taxon>
        <taxon>Embryophyta</taxon>
        <taxon>Tracheophyta</taxon>
        <taxon>Spermatophyta</taxon>
        <taxon>Magnoliopsida</taxon>
        <taxon>eudicotyledons</taxon>
        <taxon>Gunneridae</taxon>
        <taxon>Pentapetalae</taxon>
        <taxon>asterids</taxon>
        <taxon>lamiids</taxon>
        <taxon>Gentianales</taxon>
        <taxon>Rubiaceae</taxon>
        <taxon>Rubioideae</taxon>
        <taxon>Spermacoceae</taxon>
        <taxon>Hedyotis-Oldenlandia complex</taxon>
        <taxon>Oldenlandia</taxon>
    </lineage>
</organism>